<dbReference type="Gene3D" id="3.40.50.720">
    <property type="entry name" value="NAD(P)-binding Rossmann-like Domain"/>
    <property type="match status" value="1"/>
</dbReference>
<evidence type="ECO:0000313" key="4">
    <source>
        <dbReference type="EMBL" id="SJK85133.1"/>
    </source>
</evidence>
<comment type="similarity">
    <text evidence="1">Belongs to the short-chain dehydrogenases/reductases (SDR) family.</text>
</comment>
<keyword evidence="2" id="KW-0560">Oxidoreductase</keyword>
<dbReference type="EMBL" id="LT719092">
    <property type="protein sequence ID" value="SJK85133.1"/>
    <property type="molecule type" value="Genomic_DNA"/>
</dbReference>
<dbReference type="RefSeq" id="WP_021788948.1">
    <property type="nucleotide sequence ID" value="NZ_LT671858.1"/>
</dbReference>
<dbReference type="InterPro" id="IPR036291">
    <property type="entry name" value="NAD(P)-bd_dom_sf"/>
</dbReference>
<evidence type="ECO:0000256" key="2">
    <source>
        <dbReference type="ARBA" id="ARBA00023002"/>
    </source>
</evidence>
<organism evidence="3 6">
    <name type="scientific">Cuniculiplasma divulgatum</name>
    <dbReference type="NCBI Taxonomy" id="1673428"/>
    <lineage>
        <taxon>Archaea</taxon>
        <taxon>Methanobacteriati</taxon>
        <taxon>Thermoplasmatota</taxon>
        <taxon>Thermoplasmata</taxon>
        <taxon>Thermoplasmatales</taxon>
        <taxon>Cuniculiplasmataceae</taxon>
        <taxon>Cuniculiplasma</taxon>
    </lineage>
</organism>
<evidence type="ECO:0000313" key="3">
    <source>
        <dbReference type="EMBL" id="SIM70895.1"/>
    </source>
</evidence>
<reference evidence="5" key="2">
    <citation type="submission" date="2016-06" db="EMBL/GenBank/DDBJ databases">
        <authorList>
            <person name="Toshchakov V.S."/>
        </authorList>
    </citation>
    <scope>NUCLEOTIDE SEQUENCE [LARGE SCALE GENOMIC DNA]</scope>
    <source>
        <strain>PM4 (JCM 30641</strain>
        <strain evidence="5">\VKM B-2940)</strain>
    </source>
</reference>
<gene>
    <name evidence="4" type="ORF">CPM_1332</name>
    <name evidence="3" type="ORF">CSP5_1333</name>
</gene>
<reference evidence="3 6" key="1">
    <citation type="submission" date="2016-04" db="EMBL/GenBank/DDBJ databases">
        <authorList>
            <person name="Evans L.H."/>
            <person name="Alamgir A."/>
            <person name="Owens N."/>
            <person name="Weber N.D."/>
            <person name="Virtaneva K."/>
            <person name="Barbian K."/>
            <person name="Babar A."/>
            <person name="Rosenke K."/>
        </authorList>
    </citation>
    <scope>NUCLEOTIDE SEQUENCE [LARGE SCALE GENOMIC DNA]</scope>
    <source>
        <strain evidence="3">S5</strain>
        <strain evidence="6">S5(T) (JCM 30642 \VKM B-2941)</strain>
    </source>
</reference>
<dbReference type="GO" id="GO:0016491">
    <property type="term" value="F:oxidoreductase activity"/>
    <property type="evidence" value="ECO:0007669"/>
    <property type="project" value="UniProtKB-KW"/>
</dbReference>
<reference evidence="4" key="3">
    <citation type="submission" date="2016-06" db="EMBL/GenBank/DDBJ databases">
        <authorList>
            <person name="Olsen C.W."/>
            <person name="Carey S."/>
            <person name="Hinshaw L."/>
            <person name="Karasin A.I."/>
        </authorList>
    </citation>
    <scope>NUCLEOTIDE SEQUENCE [LARGE SCALE GENOMIC DNA]</scope>
    <source>
        <strain evidence="4">PM4</strain>
    </source>
</reference>
<dbReference type="InterPro" id="IPR002347">
    <property type="entry name" value="SDR_fam"/>
</dbReference>
<evidence type="ECO:0000256" key="1">
    <source>
        <dbReference type="ARBA" id="ARBA00006484"/>
    </source>
</evidence>
<dbReference type="EMBL" id="LT671858">
    <property type="protein sequence ID" value="SIM70895.1"/>
    <property type="molecule type" value="Genomic_DNA"/>
</dbReference>
<dbReference type="PRINTS" id="PR00081">
    <property type="entry name" value="GDHRDH"/>
</dbReference>
<dbReference type="PANTHER" id="PTHR24321:SF8">
    <property type="entry name" value="ESTRADIOL 17-BETA-DEHYDROGENASE 8-RELATED"/>
    <property type="match status" value="1"/>
</dbReference>
<dbReference type="OrthoDB" id="7442at2157"/>
<dbReference type="PANTHER" id="PTHR24321">
    <property type="entry name" value="DEHYDROGENASES, SHORT CHAIN"/>
    <property type="match status" value="1"/>
</dbReference>
<dbReference type="GeneID" id="41588580"/>
<evidence type="ECO:0000313" key="6">
    <source>
        <dbReference type="Proteomes" id="UP000195607"/>
    </source>
</evidence>
<proteinExistence type="inferred from homology"/>
<dbReference type="CDD" id="cd05233">
    <property type="entry name" value="SDR_c"/>
    <property type="match status" value="1"/>
</dbReference>
<accession>A0A1N5VFH4</accession>
<sequence length="236" mass="25439">MGILEEYFDGKTYVIAGIGPGQGLSTARLLKKFGANVYGISRSGVFPSEKVDKGIKIEKCNLEDVTEIRKTLEGIVKEGGVINGSVNNVGTWEPADNKVVKPDTLMKFFRLNVMTQYNLIYTLKDILDPGSSMVNIGASRHLFGANHSGYTISKYAIEEMTRITASGLRKNGIRVNSVLPGSVGKDDNFGSIFPFGFNDGKVMDPLKIAYVSAFLLSPLSAGINGESLTVDDGMGL</sequence>
<name>A0A1N5VFH4_9ARCH</name>
<dbReference type="Pfam" id="PF13561">
    <property type="entry name" value="adh_short_C2"/>
    <property type="match status" value="1"/>
</dbReference>
<dbReference type="Proteomes" id="UP000187822">
    <property type="component" value="Chromosome I"/>
</dbReference>
<dbReference type="KEGG" id="cdiv:CPM_1332"/>
<dbReference type="AlphaFoldDB" id="A0A1N5VFH4"/>
<dbReference type="SUPFAM" id="SSF51735">
    <property type="entry name" value="NAD(P)-binding Rossmann-fold domains"/>
    <property type="match status" value="1"/>
</dbReference>
<dbReference type="STRING" id="1673428.CPM_1332"/>
<protein>
    <submittedName>
        <fullName evidence="3">Short-chain dehydrogenase/reductase SDR</fullName>
    </submittedName>
</protein>
<dbReference type="Proteomes" id="UP000195607">
    <property type="component" value="Chromosome I"/>
</dbReference>
<keyword evidence="5" id="KW-1185">Reference proteome</keyword>
<evidence type="ECO:0000313" key="5">
    <source>
        <dbReference type="Proteomes" id="UP000187822"/>
    </source>
</evidence>